<accession>A0ABS2SPF8</accession>
<feature type="compositionally biased region" description="Low complexity" evidence="1">
    <location>
        <begin position="7"/>
        <end position="16"/>
    </location>
</feature>
<gene>
    <name evidence="2" type="ORF">JOC54_000277</name>
</gene>
<dbReference type="RefSeq" id="WP_204463819.1">
    <property type="nucleotide sequence ID" value="NZ_JAFBCV010000001.1"/>
</dbReference>
<reference evidence="2" key="1">
    <citation type="submission" date="2021-01" db="EMBL/GenBank/DDBJ databases">
        <title>Genomic Encyclopedia of Type Strains, Phase IV (KMG-IV): sequencing the most valuable type-strain genomes for metagenomic binning, comparative biology and taxonomic classification.</title>
        <authorList>
            <person name="Goeker M."/>
        </authorList>
    </citation>
    <scope>NUCLEOTIDE SEQUENCE</scope>
    <source>
        <strain evidence="2">DSM 21943</strain>
    </source>
</reference>
<comment type="caution">
    <text evidence="2">The sequence shown here is derived from an EMBL/GenBank/DDBJ whole genome shotgun (WGS) entry which is preliminary data.</text>
</comment>
<proteinExistence type="predicted"/>
<keyword evidence="3" id="KW-1185">Reference proteome</keyword>
<dbReference type="Proteomes" id="UP001179280">
    <property type="component" value="Unassembled WGS sequence"/>
</dbReference>
<sequence length="209" mass="24243">MTNEGENPQQPNGEDNGNNEEPVEQDLGKAAEDEFTSKFLVSTEEEEEGFYRMRGELGGFEMLMPKDAVMGEMFHKVENNAVEEVEYSQPDEENNRRLSVFTVYISRYPQDQKDNYLESFKQEIGFTGEFDLKETDSNEIYKGKLTNEEIDDKPFHVFFAYTFSKDGNEAISLRYSIACIDENQCELQLNNEEKYFNQLVESINFTDKG</sequence>
<name>A0ABS2SPF8_9BACI</name>
<organism evidence="2 3">
    <name type="scientific">Shouchella xiaoxiensis</name>
    <dbReference type="NCBI Taxonomy" id="766895"/>
    <lineage>
        <taxon>Bacteria</taxon>
        <taxon>Bacillati</taxon>
        <taxon>Bacillota</taxon>
        <taxon>Bacilli</taxon>
        <taxon>Bacillales</taxon>
        <taxon>Bacillaceae</taxon>
        <taxon>Shouchella</taxon>
    </lineage>
</organism>
<feature type="region of interest" description="Disordered" evidence="1">
    <location>
        <begin position="1"/>
        <end position="42"/>
    </location>
</feature>
<evidence type="ECO:0000256" key="1">
    <source>
        <dbReference type="SAM" id="MobiDB-lite"/>
    </source>
</evidence>
<feature type="compositionally biased region" description="Basic and acidic residues" evidence="1">
    <location>
        <begin position="26"/>
        <end position="36"/>
    </location>
</feature>
<protein>
    <submittedName>
        <fullName evidence="2">Uncharacterized protein</fullName>
    </submittedName>
</protein>
<evidence type="ECO:0000313" key="2">
    <source>
        <dbReference type="EMBL" id="MBM7837046.1"/>
    </source>
</evidence>
<evidence type="ECO:0000313" key="3">
    <source>
        <dbReference type="Proteomes" id="UP001179280"/>
    </source>
</evidence>
<dbReference type="EMBL" id="JAFBCV010000001">
    <property type="protein sequence ID" value="MBM7837046.1"/>
    <property type="molecule type" value="Genomic_DNA"/>
</dbReference>